<proteinExistence type="predicted"/>
<dbReference type="Gene3D" id="1.10.10.60">
    <property type="entry name" value="Homeodomain-like"/>
    <property type="match status" value="1"/>
</dbReference>
<dbReference type="InterPro" id="IPR036271">
    <property type="entry name" value="Tet_transcr_reg_TetR-rel_C_sf"/>
</dbReference>
<dbReference type="PROSITE" id="PS50977">
    <property type="entry name" value="HTH_TETR_2"/>
    <property type="match status" value="1"/>
</dbReference>
<accession>A0A3E1P1I3</accession>
<dbReference type="Gene3D" id="1.10.357.10">
    <property type="entry name" value="Tetracycline Repressor, domain 2"/>
    <property type="match status" value="1"/>
</dbReference>
<keyword evidence="3" id="KW-0804">Transcription</keyword>
<dbReference type="PANTHER" id="PTHR47506">
    <property type="entry name" value="TRANSCRIPTIONAL REGULATORY PROTEIN"/>
    <property type="match status" value="1"/>
</dbReference>
<dbReference type="InterPro" id="IPR001647">
    <property type="entry name" value="HTH_TetR"/>
</dbReference>
<dbReference type="AlphaFoldDB" id="A0A3E1P1I3"/>
<keyword evidence="7" id="KW-1185">Reference proteome</keyword>
<gene>
    <name evidence="6" type="ORF">DXN04_12110</name>
</gene>
<keyword evidence="1" id="KW-0805">Transcription regulation</keyword>
<dbReference type="Pfam" id="PF00440">
    <property type="entry name" value="TetR_N"/>
    <property type="match status" value="1"/>
</dbReference>
<dbReference type="Proteomes" id="UP000261174">
    <property type="component" value="Unassembled WGS sequence"/>
</dbReference>
<dbReference type="InterPro" id="IPR009057">
    <property type="entry name" value="Homeodomain-like_sf"/>
</dbReference>
<dbReference type="PANTHER" id="PTHR47506:SF1">
    <property type="entry name" value="HTH-TYPE TRANSCRIPTIONAL REGULATOR YJDC"/>
    <property type="match status" value="1"/>
</dbReference>
<keyword evidence="2 4" id="KW-0238">DNA-binding</keyword>
<dbReference type="EMBL" id="QTJV01000004">
    <property type="protein sequence ID" value="RFM34037.1"/>
    <property type="molecule type" value="Genomic_DNA"/>
</dbReference>
<dbReference type="InterPro" id="IPR011075">
    <property type="entry name" value="TetR_C"/>
</dbReference>
<dbReference type="OrthoDB" id="9795242at2"/>
<evidence type="ECO:0000256" key="4">
    <source>
        <dbReference type="PROSITE-ProRule" id="PRU00335"/>
    </source>
</evidence>
<feature type="domain" description="HTH tetR-type" evidence="5">
    <location>
        <begin position="6"/>
        <end position="66"/>
    </location>
</feature>
<evidence type="ECO:0000256" key="1">
    <source>
        <dbReference type="ARBA" id="ARBA00023015"/>
    </source>
</evidence>
<evidence type="ECO:0000313" key="6">
    <source>
        <dbReference type="EMBL" id="RFM34037.1"/>
    </source>
</evidence>
<name>A0A3E1P1I3_9BACT</name>
<evidence type="ECO:0000256" key="3">
    <source>
        <dbReference type="ARBA" id="ARBA00023163"/>
    </source>
</evidence>
<evidence type="ECO:0000256" key="2">
    <source>
        <dbReference type="ARBA" id="ARBA00023125"/>
    </source>
</evidence>
<evidence type="ECO:0000313" key="7">
    <source>
        <dbReference type="Proteomes" id="UP000261174"/>
    </source>
</evidence>
<dbReference type="GO" id="GO:0003677">
    <property type="term" value="F:DNA binding"/>
    <property type="evidence" value="ECO:0007669"/>
    <property type="project" value="UniProtKB-UniRule"/>
</dbReference>
<dbReference type="SUPFAM" id="SSF48498">
    <property type="entry name" value="Tetracyclin repressor-like, C-terminal domain"/>
    <property type="match status" value="1"/>
</dbReference>
<dbReference type="SUPFAM" id="SSF46689">
    <property type="entry name" value="Homeodomain-like"/>
    <property type="match status" value="1"/>
</dbReference>
<evidence type="ECO:0000259" key="5">
    <source>
        <dbReference type="PROSITE" id="PS50977"/>
    </source>
</evidence>
<sequence length="192" mass="21562">MARSVEFNEEEAIEKAMEVFWEKGYSAASMRDLTNAMKINSSSLYNTIGDKHALFVKCITHYTHSHMELAKKNAQAARSPLNAVVNLINNSVNDIINKANSCMIIKTTFEIANDDEEILAILKYNGDATHQLIGSLLQKAKEQGELAADADPVLLTDYLLSLITGWHESYILHQDPHRLKQMAQFAIKQLAR</sequence>
<feature type="DNA-binding region" description="H-T-H motif" evidence="4">
    <location>
        <begin position="29"/>
        <end position="48"/>
    </location>
</feature>
<organism evidence="6 7">
    <name type="scientific">Chitinophaga silvisoli</name>
    <dbReference type="NCBI Taxonomy" id="2291814"/>
    <lineage>
        <taxon>Bacteria</taxon>
        <taxon>Pseudomonadati</taxon>
        <taxon>Bacteroidota</taxon>
        <taxon>Chitinophagia</taxon>
        <taxon>Chitinophagales</taxon>
        <taxon>Chitinophagaceae</taxon>
        <taxon>Chitinophaga</taxon>
    </lineage>
</organism>
<reference evidence="6 7" key="1">
    <citation type="submission" date="2018-08" db="EMBL/GenBank/DDBJ databases">
        <title>Chitinophaga sp. K20C18050901, a novel bacterium isolated from forest soil.</title>
        <authorList>
            <person name="Wang C."/>
        </authorList>
    </citation>
    <scope>NUCLEOTIDE SEQUENCE [LARGE SCALE GENOMIC DNA]</scope>
    <source>
        <strain evidence="6 7">K20C18050901</strain>
    </source>
</reference>
<dbReference type="RefSeq" id="WP_116853627.1">
    <property type="nucleotide sequence ID" value="NZ_QTJV01000004.1"/>
</dbReference>
<protein>
    <submittedName>
        <fullName evidence="6">TetR/AcrR family transcriptional regulator</fullName>
    </submittedName>
</protein>
<comment type="caution">
    <text evidence="6">The sequence shown here is derived from an EMBL/GenBank/DDBJ whole genome shotgun (WGS) entry which is preliminary data.</text>
</comment>
<dbReference type="Pfam" id="PF16925">
    <property type="entry name" value="TetR_C_13"/>
    <property type="match status" value="1"/>
</dbReference>